<gene>
    <name evidence="1" type="ORF">VP01_2663g2</name>
</gene>
<evidence type="ECO:0000313" key="1">
    <source>
        <dbReference type="EMBL" id="KNZ55485.1"/>
    </source>
</evidence>
<sequence length="485" mass="56906">MFYASFGASEGLQQGFLSIKSGHKINYKYLINLGNFGDIYIFVGHFYFILDFLCSQLKLQLVPCHHQVRPYVMVTGLTYSPQKNIQGFLILVEGLICFQNDIKPSCNQFTNDFLLNFRGYQLNLGPSSPKIRLKLCTTYHQHKTGISQVYDQFEKKTCMQVPLKHPWIHLKATQFHLSFSEHFNLFYVPMTSCCIFIKKYIMCQLLNIINWNTFLKNLTCGNFSCFSKFNYTTIEFLHKYICIKLGFYYNFNPAEISSHIKKWWPNGLWSFYKADSLSRDLNSSQCFLRPFSAISSDRMEWKQVGTLLRIHKIKKIRQHKIKEKKISMHFLRPTCRSRNCGDSSKKGHPFQFYLFINISYLVLILCCFISPLKLSLPFHEVFCVHLCPPQGCQHSSTLFLGMDGVSTGSQTFNWVFPFLFISFEVNQAKLLKFTHTEFSEEISEERNPRIYKFVRISDQRFQARRGKILRGKKGPRSKRWYGRPA</sequence>
<dbReference type="VEuPathDB" id="FungiDB:VP01_2663g2"/>
<comment type="caution">
    <text evidence="1">The sequence shown here is derived from an EMBL/GenBank/DDBJ whole genome shotgun (WGS) entry which is preliminary data.</text>
</comment>
<keyword evidence="2" id="KW-1185">Reference proteome</keyword>
<organism evidence="1 2">
    <name type="scientific">Puccinia sorghi</name>
    <dbReference type="NCBI Taxonomy" id="27349"/>
    <lineage>
        <taxon>Eukaryota</taxon>
        <taxon>Fungi</taxon>
        <taxon>Dikarya</taxon>
        <taxon>Basidiomycota</taxon>
        <taxon>Pucciniomycotina</taxon>
        <taxon>Pucciniomycetes</taxon>
        <taxon>Pucciniales</taxon>
        <taxon>Pucciniaceae</taxon>
        <taxon>Puccinia</taxon>
    </lineage>
</organism>
<dbReference type="EMBL" id="LAVV01007572">
    <property type="protein sequence ID" value="KNZ55485.1"/>
    <property type="molecule type" value="Genomic_DNA"/>
</dbReference>
<accession>A0A0L6V5T2</accession>
<protein>
    <submittedName>
        <fullName evidence="1">Uncharacterized protein</fullName>
    </submittedName>
</protein>
<evidence type="ECO:0000313" key="2">
    <source>
        <dbReference type="Proteomes" id="UP000037035"/>
    </source>
</evidence>
<name>A0A0L6V5T2_9BASI</name>
<dbReference type="AlphaFoldDB" id="A0A0L6V5T2"/>
<proteinExistence type="predicted"/>
<dbReference type="Proteomes" id="UP000037035">
    <property type="component" value="Unassembled WGS sequence"/>
</dbReference>
<reference evidence="1 2" key="1">
    <citation type="submission" date="2015-08" db="EMBL/GenBank/DDBJ databases">
        <title>Next Generation Sequencing and Analysis of the Genome of Puccinia sorghi L Schw, the Causal Agent of Maize Common Rust.</title>
        <authorList>
            <person name="Rochi L."/>
            <person name="Burguener G."/>
            <person name="Darino M."/>
            <person name="Turjanski A."/>
            <person name="Kreff E."/>
            <person name="Dieguez M.J."/>
            <person name="Sacco F."/>
        </authorList>
    </citation>
    <scope>NUCLEOTIDE SEQUENCE [LARGE SCALE GENOMIC DNA]</scope>
    <source>
        <strain evidence="1 2">RO10H11247</strain>
    </source>
</reference>